<organism evidence="3 4">
    <name type="scientific">Epichloe festucae (strain Fl1)</name>
    <dbReference type="NCBI Taxonomy" id="877507"/>
    <lineage>
        <taxon>Eukaryota</taxon>
        <taxon>Fungi</taxon>
        <taxon>Dikarya</taxon>
        <taxon>Ascomycota</taxon>
        <taxon>Pezizomycotina</taxon>
        <taxon>Sordariomycetes</taxon>
        <taxon>Hypocreomycetidae</taxon>
        <taxon>Hypocreales</taxon>
        <taxon>Clavicipitaceae</taxon>
        <taxon>Epichloe</taxon>
    </lineage>
</organism>
<evidence type="ECO:0000256" key="1">
    <source>
        <dbReference type="SAM" id="MobiDB-lite"/>
    </source>
</evidence>
<feature type="compositionally biased region" description="Basic residues" evidence="1">
    <location>
        <begin position="130"/>
        <end position="147"/>
    </location>
</feature>
<dbReference type="AlphaFoldDB" id="A0A7S9PSC3"/>
<keyword evidence="2" id="KW-1133">Transmembrane helix</keyword>
<gene>
    <name evidence="3" type="ORF">C2857_003645</name>
</gene>
<proteinExistence type="predicted"/>
<feature type="region of interest" description="Disordered" evidence="1">
    <location>
        <begin position="130"/>
        <end position="180"/>
    </location>
</feature>
<protein>
    <submittedName>
        <fullName evidence="3">Uncharacterized protein</fullName>
    </submittedName>
</protein>
<dbReference type="EMBL" id="CP031385">
    <property type="protein sequence ID" value="QPG93932.1"/>
    <property type="molecule type" value="Genomic_DNA"/>
</dbReference>
<dbReference type="Proteomes" id="UP000594364">
    <property type="component" value="Chromosome 1"/>
</dbReference>
<name>A0A7S9PSC3_EPIFF</name>
<feature type="compositionally biased region" description="Polar residues" evidence="1">
    <location>
        <begin position="168"/>
        <end position="180"/>
    </location>
</feature>
<evidence type="ECO:0000256" key="2">
    <source>
        <dbReference type="SAM" id="Phobius"/>
    </source>
</evidence>
<feature type="transmembrane region" description="Helical" evidence="2">
    <location>
        <begin position="103"/>
        <end position="125"/>
    </location>
</feature>
<accession>A0A7S9PSC3</accession>
<keyword evidence="4" id="KW-1185">Reference proteome</keyword>
<keyword evidence="2" id="KW-0812">Transmembrane</keyword>
<reference evidence="3 4" key="1">
    <citation type="journal article" date="2018" name="PLoS Genet.">
        <title>Repeat elements organise 3D genome structure and mediate transcription in the filamentous fungus Epichloe festucae.</title>
        <authorList>
            <person name="Winter D.J."/>
            <person name="Ganley A.R.D."/>
            <person name="Young C.A."/>
            <person name="Liachko I."/>
            <person name="Schardl C.L."/>
            <person name="Dupont P.Y."/>
            <person name="Berry D."/>
            <person name="Ram A."/>
            <person name="Scott B."/>
            <person name="Cox M.P."/>
        </authorList>
    </citation>
    <scope>NUCLEOTIDE SEQUENCE [LARGE SCALE GENOMIC DNA]</scope>
    <source>
        <strain evidence="3 4">Fl1</strain>
    </source>
</reference>
<dbReference type="OrthoDB" id="5091134at2759"/>
<keyword evidence="2" id="KW-0472">Membrane</keyword>
<evidence type="ECO:0000313" key="4">
    <source>
        <dbReference type="Proteomes" id="UP000594364"/>
    </source>
</evidence>
<evidence type="ECO:0000313" key="3">
    <source>
        <dbReference type="EMBL" id="QPG93932.1"/>
    </source>
</evidence>
<sequence>MAMIATSGTSTDVATGAMSGVLNSAGATSLVKSIATSLDSTTPTTTATNPTLVLTTYSPTTYMLPTLTSWGTAPDGLSEYNLAERVLQLITSGSNGERIVRGFLIGVAMGIILGGALCCWVPCFGRRRQERRERRRQQRRQQRRRAERRAWRESRQSDGAVSTAEPAASQQEPGQIQTSI</sequence>